<sequence>MKKILLAILFISMLLTNKSIAQESLQGSWGVRLIVSGGSKLDNNAADDDWVTGAQEIVDELPSAGHVITNFTHPAHGYHFTLRTNANVDIANEIHPDFVPSLENEQIILDVINVLKNGGKKVILYIATDGPSARGGTPDNATYEAAWANYYNTKFGGDEGAAWRNLARGFAERFKGLADGYWLDHTGSCPGGIVNFIAMLKDVDPTLSITGNGVEENVTDYDDYFEYPDGTIIQVDTDGLNDTDLRKYRIKSFNTFSPYLEFTSGHPTPLAQGAPPNSWAYEEFTFPEIIAVSTYFNPDTDLVKHAWIPMRQNWTNSSFPLLFEVEQAYRFVRTLTDGNCAITWGNTQTDGKITPEEMSIMKEIDSRLQMSPMPDYVPYSRPEGALLVGESANNRYQLIFADQLPDKELGDSDIPTGALASSGLPVTTTSSDTSVATIINNQIHIVGIGTTTITHSQAGNSEYNAAVNVSRTLTVVEELNAITAQVIVTSDEGDQRFALNETLNPTITPGLLGVFSTNTTYTQLRGTNTVLDNISGKLEFYVQSDSGNKTGHIAFDFRTIVGTQATVTVTVEGLSPQVYNVVNTNTDILINSVGIYDEYRLDFTNAVNFSNTPIKVSIEVNDLDQGSATTVTAARFYNFYYTNQQGLSTNTHIKKNKTFKVSPNPVQHGFSLVGDFNEDIEQIEIFNMAGVLVKTLKGQTTNYNISDLSPGLYLAKAKTVNQITVVKLIKE</sequence>
<evidence type="ECO:0000313" key="5">
    <source>
        <dbReference type="EMBL" id="MBP0905411.1"/>
    </source>
</evidence>
<feature type="chain" id="PRO_5046267450" evidence="2">
    <location>
        <begin position="22"/>
        <end position="731"/>
    </location>
</feature>
<evidence type="ECO:0000259" key="4">
    <source>
        <dbReference type="Pfam" id="PF26376"/>
    </source>
</evidence>
<dbReference type="Proteomes" id="UP000670776">
    <property type="component" value="Unassembled WGS sequence"/>
</dbReference>
<evidence type="ECO:0000256" key="2">
    <source>
        <dbReference type="SAM" id="SignalP"/>
    </source>
</evidence>
<feature type="signal peptide" evidence="2">
    <location>
        <begin position="1"/>
        <end position="21"/>
    </location>
</feature>
<proteinExistence type="predicted"/>
<gene>
    <name evidence="5" type="ORF">J8H85_16375</name>
</gene>
<evidence type="ECO:0000259" key="3">
    <source>
        <dbReference type="Pfam" id="PF18962"/>
    </source>
</evidence>
<reference evidence="5 6" key="1">
    <citation type="submission" date="2021-04" db="EMBL/GenBank/DDBJ databases">
        <title>Mariniflexile gromovii gen. nov., sp. nov., a gliding bacterium isolated from the sea urchin Strongylocentrotus intermedius.</title>
        <authorList>
            <person name="Ko S."/>
            <person name="Le V."/>
            <person name="Ahn C.-Y."/>
            <person name="Oh H.-M."/>
        </authorList>
    </citation>
    <scope>NUCLEOTIDE SEQUENCE [LARGE SCALE GENOMIC DNA]</scope>
    <source>
        <strain evidence="5 6">KCTC 12570</strain>
    </source>
</reference>
<evidence type="ECO:0000313" key="6">
    <source>
        <dbReference type="Proteomes" id="UP000670776"/>
    </source>
</evidence>
<evidence type="ECO:0000256" key="1">
    <source>
        <dbReference type="ARBA" id="ARBA00022729"/>
    </source>
</evidence>
<dbReference type="InterPro" id="IPR026444">
    <property type="entry name" value="Secre_tail"/>
</dbReference>
<dbReference type="Pfam" id="PF18962">
    <property type="entry name" value="Por_Secre_tail"/>
    <property type="match status" value="1"/>
</dbReference>
<dbReference type="NCBIfam" id="TIGR04183">
    <property type="entry name" value="Por_Secre_tail"/>
    <property type="match status" value="1"/>
</dbReference>
<protein>
    <submittedName>
        <fullName evidence="5">T9SS type A sorting domain-containing protein</fullName>
    </submittedName>
</protein>
<dbReference type="Pfam" id="PF26376">
    <property type="entry name" value="Mef1"/>
    <property type="match status" value="1"/>
</dbReference>
<name>A0ABS4BZB4_9FLAO</name>
<dbReference type="RefSeq" id="WP_209656416.1">
    <property type="nucleotide sequence ID" value="NZ_JAGJCB010000022.1"/>
</dbReference>
<feature type="domain" description="Secretion system C-terminal sorting" evidence="3">
    <location>
        <begin position="662"/>
        <end position="729"/>
    </location>
</feature>
<comment type="caution">
    <text evidence="5">The sequence shown here is derived from an EMBL/GenBank/DDBJ whole genome shotgun (WGS) entry which is preliminary data.</text>
</comment>
<dbReference type="InterPro" id="IPR058589">
    <property type="entry name" value="Mef1"/>
</dbReference>
<dbReference type="EMBL" id="JAGJCB010000022">
    <property type="protein sequence ID" value="MBP0905411.1"/>
    <property type="molecule type" value="Genomic_DNA"/>
</dbReference>
<keyword evidence="1 2" id="KW-0732">Signal</keyword>
<feature type="domain" description="Endo-alpha(1,4)-fucoidanase Mef1" evidence="4">
    <location>
        <begin position="22"/>
        <end position="390"/>
    </location>
</feature>
<keyword evidence="6" id="KW-1185">Reference proteome</keyword>
<accession>A0ABS4BZB4</accession>
<organism evidence="5 6">
    <name type="scientific">Mariniflexile gromovii</name>
    <dbReference type="NCBI Taxonomy" id="362523"/>
    <lineage>
        <taxon>Bacteria</taxon>
        <taxon>Pseudomonadati</taxon>
        <taxon>Bacteroidota</taxon>
        <taxon>Flavobacteriia</taxon>
        <taxon>Flavobacteriales</taxon>
        <taxon>Flavobacteriaceae</taxon>
        <taxon>Mariniflexile</taxon>
    </lineage>
</organism>